<dbReference type="Pfam" id="PF14518">
    <property type="entry name" value="Haem_oxygenas_2"/>
    <property type="match status" value="1"/>
</dbReference>
<protein>
    <submittedName>
        <fullName evidence="2">Mannose-6-phosphate isomerase-like protein (Cupin superfamily)</fullName>
    </submittedName>
</protein>
<sequence>MLAIHLEDALLESALNLVKGHPLLGQPDSFLMDGPYQRPVRPQDITLAQLKTCLRQDSFGKPSYLAAQRLLLNRYEQDLVFLPTGRSLALDQFNSFYSGELRMALELLRPTLERHAFGWLNDEITLSGDWDLDSFVAYTDEVLQRIRQAPSGLVKAIRNARNPREAARYYLVQCSGDFLSEASAMGRNVLGNFGPYTSELFKIYIDEYGYGVHEKKHSTIFERLMVAADLDPHLHTYWQFYTASSLSLINYFHYVSLDHSKFFRYLGAMYFTEASLAIVTRNQAEAVKAGFGADFDTLYFDEHNHIDQHHGRMALEKLIVPLVQQHGVQILPEILRGFEEFRLLQDVADEDLFRNLEWQDNLPKYRDLAREHFPKGHEDRHSAVFVEPQHELSVLHTHPMAELFSVRSGLIELVAAPNQSILLKEGESIVIPKGVLHGTRVLSENCCYLVTGLE</sequence>
<dbReference type="GO" id="GO:0016853">
    <property type="term" value="F:isomerase activity"/>
    <property type="evidence" value="ECO:0007669"/>
    <property type="project" value="UniProtKB-KW"/>
</dbReference>
<dbReference type="SMART" id="SM01236">
    <property type="entry name" value="Haem_oxygenase_2"/>
    <property type="match status" value="1"/>
</dbReference>
<dbReference type="EMBL" id="JAVJAF010000001">
    <property type="protein sequence ID" value="MDR6233154.1"/>
    <property type="molecule type" value="Genomic_DNA"/>
</dbReference>
<accession>A0AAJ2BMG8</accession>
<dbReference type="Gene3D" id="1.20.910.10">
    <property type="entry name" value="Heme oxygenase-like"/>
    <property type="match status" value="1"/>
</dbReference>
<evidence type="ECO:0000313" key="2">
    <source>
        <dbReference type="EMBL" id="MDR6233154.1"/>
    </source>
</evidence>
<keyword evidence="2" id="KW-0413">Isomerase</keyword>
<organism evidence="2 3">
    <name type="scientific">Pseudomonas oryzihabitans</name>
    <dbReference type="NCBI Taxonomy" id="47885"/>
    <lineage>
        <taxon>Bacteria</taxon>
        <taxon>Pseudomonadati</taxon>
        <taxon>Pseudomonadota</taxon>
        <taxon>Gammaproteobacteria</taxon>
        <taxon>Pseudomonadales</taxon>
        <taxon>Pseudomonadaceae</taxon>
        <taxon>Pseudomonas</taxon>
    </lineage>
</organism>
<dbReference type="SUPFAM" id="SSF48613">
    <property type="entry name" value="Heme oxygenase-like"/>
    <property type="match status" value="1"/>
</dbReference>
<evidence type="ECO:0000313" key="3">
    <source>
        <dbReference type="Proteomes" id="UP001268036"/>
    </source>
</evidence>
<feature type="domain" description="Cupin type-2" evidence="1">
    <location>
        <begin position="386"/>
        <end position="447"/>
    </location>
</feature>
<name>A0AAJ2BMG8_9PSED</name>
<dbReference type="SUPFAM" id="SSF51182">
    <property type="entry name" value="RmlC-like cupins"/>
    <property type="match status" value="1"/>
</dbReference>
<dbReference type="Pfam" id="PF07883">
    <property type="entry name" value="Cupin_2"/>
    <property type="match status" value="1"/>
</dbReference>
<dbReference type="InterPro" id="IPR013096">
    <property type="entry name" value="Cupin_2"/>
</dbReference>
<dbReference type="InterPro" id="IPR014710">
    <property type="entry name" value="RmlC-like_jellyroll"/>
</dbReference>
<proteinExistence type="predicted"/>
<dbReference type="InterPro" id="IPR016084">
    <property type="entry name" value="Haem_Oase-like_multi-hlx"/>
</dbReference>
<dbReference type="Proteomes" id="UP001268036">
    <property type="component" value="Unassembled WGS sequence"/>
</dbReference>
<dbReference type="InterPro" id="IPR011051">
    <property type="entry name" value="RmlC_Cupin_sf"/>
</dbReference>
<evidence type="ECO:0000259" key="1">
    <source>
        <dbReference type="Pfam" id="PF07883"/>
    </source>
</evidence>
<reference evidence="2" key="1">
    <citation type="submission" date="2023-08" db="EMBL/GenBank/DDBJ databases">
        <title>Functional and genomic diversity of the sorghum phyllosphere microbiome.</title>
        <authorList>
            <person name="Shade A."/>
        </authorList>
    </citation>
    <scope>NUCLEOTIDE SEQUENCE</scope>
    <source>
        <strain evidence="2">SORGH_AS_0201</strain>
    </source>
</reference>
<comment type="caution">
    <text evidence="2">The sequence shown here is derived from an EMBL/GenBank/DDBJ whole genome shotgun (WGS) entry which is preliminary data.</text>
</comment>
<dbReference type="Gene3D" id="2.60.120.10">
    <property type="entry name" value="Jelly Rolls"/>
    <property type="match status" value="1"/>
</dbReference>
<gene>
    <name evidence="2" type="ORF">QE440_000895</name>
</gene>
<dbReference type="AlphaFoldDB" id="A0AAJ2BMG8"/>